<feature type="transmembrane region" description="Helical" evidence="1">
    <location>
        <begin position="12"/>
        <end position="36"/>
    </location>
</feature>
<evidence type="ECO:0000313" key="3">
    <source>
        <dbReference type="EMBL" id="RDF02589.1"/>
    </source>
</evidence>
<protein>
    <submittedName>
        <fullName evidence="3">DUF4328 domain-containing protein</fullName>
    </submittedName>
</protein>
<keyword evidence="1" id="KW-0472">Membrane</keyword>
<organism evidence="3 4">
    <name type="scientific">Haemophilus parahaemolyticus</name>
    <dbReference type="NCBI Taxonomy" id="735"/>
    <lineage>
        <taxon>Bacteria</taxon>
        <taxon>Pseudomonadati</taxon>
        <taxon>Pseudomonadota</taxon>
        <taxon>Gammaproteobacteria</taxon>
        <taxon>Pasteurellales</taxon>
        <taxon>Pasteurellaceae</taxon>
        <taxon>Haemophilus</taxon>
    </lineage>
</organism>
<dbReference type="RefSeq" id="WP_111313201.1">
    <property type="nucleotide sequence ID" value="NZ_CAUPAH010000003.1"/>
</dbReference>
<dbReference type="Pfam" id="PF14219">
    <property type="entry name" value="DUF4328"/>
    <property type="match status" value="1"/>
</dbReference>
<proteinExistence type="predicted"/>
<feature type="transmembrane region" description="Helical" evidence="1">
    <location>
        <begin position="56"/>
        <end position="78"/>
    </location>
</feature>
<dbReference type="InterPro" id="IPR025565">
    <property type="entry name" value="DUF4328"/>
</dbReference>
<dbReference type="Proteomes" id="UP000253999">
    <property type="component" value="Unassembled WGS sequence"/>
</dbReference>
<evidence type="ECO:0000256" key="1">
    <source>
        <dbReference type="SAM" id="Phobius"/>
    </source>
</evidence>
<comment type="caution">
    <text evidence="3">The sequence shown here is derived from an EMBL/GenBank/DDBJ whole genome shotgun (WGS) entry which is preliminary data.</text>
</comment>
<reference evidence="3 4" key="1">
    <citation type="submission" date="2018-05" db="EMBL/GenBank/DDBJ databases">
        <title>Draft Genome Sequences for a Diverse set of 7 Haemophilus Species.</title>
        <authorList>
            <person name="Nichols M."/>
            <person name="Topaz N."/>
            <person name="Wang X."/>
            <person name="Wang X."/>
            <person name="Boxrud D."/>
        </authorList>
    </citation>
    <scope>NUCLEOTIDE SEQUENCE [LARGE SCALE GENOMIC DNA]</scope>
    <source>
        <strain evidence="3 4">C2010039593</strain>
    </source>
</reference>
<sequence>MQVIKNNTTLLVSLLSAYLIFLVISVANDLIALKFIHDIENGVISEYIDAFDNYTAVFNIILFILLITVFINAGIWLYRSHKRLRVWGAKNLKFSDASCIWWYFVPLMNLVKPYQTMKETWFASQNPKNWSLPSSPTLLKVWWGLWIVSTIVDNAYFKLSLRLENPTLGELSFLTSLSTFSGLMSIGATIAFLSVVKHVNRMQLDYQDTVSESEKA</sequence>
<gene>
    <name evidence="3" type="ORF">DPV98_07000</name>
</gene>
<dbReference type="AlphaFoldDB" id="A0A369ZED9"/>
<dbReference type="EMBL" id="QEQD01000007">
    <property type="protein sequence ID" value="RDF02589.1"/>
    <property type="molecule type" value="Genomic_DNA"/>
</dbReference>
<accession>A0A369ZED9</accession>
<evidence type="ECO:0000259" key="2">
    <source>
        <dbReference type="Pfam" id="PF14219"/>
    </source>
</evidence>
<feature type="transmembrane region" description="Helical" evidence="1">
    <location>
        <begin position="177"/>
        <end position="196"/>
    </location>
</feature>
<keyword evidence="1" id="KW-0812">Transmembrane</keyword>
<keyword evidence="1" id="KW-1133">Transmembrane helix</keyword>
<name>A0A369ZED9_HAEPH</name>
<evidence type="ECO:0000313" key="4">
    <source>
        <dbReference type="Proteomes" id="UP000253999"/>
    </source>
</evidence>
<feature type="domain" description="DUF4328" evidence="2">
    <location>
        <begin position="49"/>
        <end position="200"/>
    </location>
</feature>